<name>A0AAD6T0I8_9AGAR</name>
<comment type="caution">
    <text evidence="1">The sequence shown here is derived from an EMBL/GenBank/DDBJ whole genome shotgun (WGS) entry which is preliminary data.</text>
</comment>
<protein>
    <recommendedName>
        <fullName evidence="3">F-box domain-containing protein</fullName>
    </recommendedName>
</protein>
<organism evidence="1 2">
    <name type="scientific">Mycena alexandri</name>
    <dbReference type="NCBI Taxonomy" id="1745969"/>
    <lineage>
        <taxon>Eukaryota</taxon>
        <taxon>Fungi</taxon>
        <taxon>Dikarya</taxon>
        <taxon>Basidiomycota</taxon>
        <taxon>Agaricomycotina</taxon>
        <taxon>Agaricomycetes</taxon>
        <taxon>Agaricomycetidae</taxon>
        <taxon>Agaricales</taxon>
        <taxon>Marasmiineae</taxon>
        <taxon>Mycenaceae</taxon>
        <taxon>Mycena</taxon>
    </lineage>
</organism>
<feature type="non-terminal residue" evidence="1">
    <location>
        <position position="67"/>
    </location>
</feature>
<evidence type="ECO:0008006" key="3">
    <source>
        <dbReference type="Google" id="ProtNLM"/>
    </source>
</evidence>
<gene>
    <name evidence="1" type="ORF">C8F04DRAFT_955460</name>
</gene>
<evidence type="ECO:0000313" key="1">
    <source>
        <dbReference type="EMBL" id="KAJ7035172.1"/>
    </source>
</evidence>
<reference evidence="1" key="1">
    <citation type="submission" date="2023-03" db="EMBL/GenBank/DDBJ databases">
        <title>Massive genome expansion in bonnet fungi (Mycena s.s.) driven by repeated elements and novel gene families across ecological guilds.</title>
        <authorList>
            <consortium name="Lawrence Berkeley National Laboratory"/>
            <person name="Harder C.B."/>
            <person name="Miyauchi S."/>
            <person name="Viragh M."/>
            <person name="Kuo A."/>
            <person name="Thoen E."/>
            <person name="Andreopoulos B."/>
            <person name="Lu D."/>
            <person name="Skrede I."/>
            <person name="Drula E."/>
            <person name="Henrissat B."/>
            <person name="Morin E."/>
            <person name="Kohler A."/>
            <person name="Barry K."/>
            <person name="LaButti K."/>
            <person name="Morin E."/>
            <person name="Salamov A."/>
            <person name="Lipzen A."/>
            <person name="Mereny Z."/>
            <person name="Hegedus B."/>
            <person name="Baldrian P."/>
            <person name="Stursova M."/>
            <person name="Weitz H."/>
            <person name="Taylor A."/>
            <person name="Grigoriev I.V."/>
            <person name="Nagy L.G."/>
            <person name="Martin F."/>
            <person name="Kauserud H."/>
        </authorList>
    </citation>
    <scope>NUCLEOTIDE SEQUENCE</scope>
    <source>
        <strain evidence="1">CBHHK200</strain>
    </source>
</reference>
<sequence>MALQQWLSVQELVDLTIDFLHDSLPELKHCSLVSHSWLPAARYHLFSCFSLEGGPAHQHLLDILSAD</sequence>
<accession>A0AAD6T0I8</accession>
<evidence type="ECO:0000313" key="2">
    <source>
        <dbReference type="Proteomes" id="UP001218188"/>
    </source>
</evidence>
<dbReference type="EMBL" id="JARJCM010000052">
    <property type="protein sequence ID" value="KAJ7035172.1"/>
    <property type="molecule type" value="Genomic_DNA"/>
</dbReference>
<dbReference type="AlphaFoldDB" id="A0AAD6T0I8"/>
<dbReference type="Proteomes" id="UP001218188">
    <property type="component" value="Unassembled WGS sequence"/>
</dbReference>
<proteinExistence type="predicted"/>
<keyword evidence="2" id="KW-1185">Reference proteome</keyword>